<evidence type="ECO:0000256" key="1">
    <source>
        <dbReference type="ARBA" id="ARBA00022670"/>
    </source>
</evidence>
<keyword evidence="2" id="KW-0378">Hydrolase</keyword>
<dbReference type="Gene3D" id="2.60.40.10">
    <property type="entry name" value="Immunoglobulins"/>
    <property type="match status" value="1"/>
</dbReference>
<protein>
    <submittedName>
        <fullName evidence="5">Reprolysin-like metallopeptidase</fullName>
    </submittedName>
</protein>
<dbReference type="Pfam" id="PF13583">
    <property type="entry name" value="Reprolysin_4"/>
    <property type="match status" value="1"/>
</dbReference>
<organism evidence="5 6">
    <name type="scientific">Lutibacter aestuarii</name>
    <dbReference type="NCBI Taxonomy" id="861111"/>
    <lineage>
        <taxon>Bacteria</taxon>
        <taxon>Pseudomonadati</taxon>
        <taxon>Bacteroidota</taxon>
        <taxon>Flavobacteriia</taxon>
        <taxon>Flavobacteriales</taxon>
        <taxon>Flavobacteriaceae</taxon>
        <taxon>Lutibacter</taxon>
    </lineage>
</organism>
<comment type="caution">
    <text evidence="5">The sequence shown here is derived from an EMBL/GenBank/DDBJ whole genome shotgun (WGS) entry which is preliminary data.</text>
</comment>
<evidence type="ECO:0000259" key="3">
    <source>
        <dbReference type="PROSITE" id="PS50853"/>
    </source>
</evidence>
<dbReference type="InterPro" id="IPR036116">
    <property type="entry name" value="FN3_sf"/>
</dbReference>
<dbReference type="EMBL" id="JBHTIC010000006">
    <property type="protein sequence ID" value="MFD0761367.1"/>
    <property type="molecule type" value="Genomic_DNA"/>
</dbReference>
<proteinExistence type="predicted"/>
<dbReference type="Pfam" id="PF01483">
    <property type="entry name" value="P_proprotein"/>
    <property type="match status" value="1"/>
</dbReference>
<keyword evidence="6" id="KW-1185">Reference proteome</keyword>
<evidence type="ECO:0000256" key="2">
    <source>
        <dbReference type="ARBA" id="ARBA00022801"/>
    </source>
</evidence>
<evidence type="ECO:0000313" key="6">
    <source>
        <dbReference type="Proteomes" id="UP001597032"/>
    </source>
</evidence>
<dbReference type="Gene3D" id="3.40.390.10">
    <property type="entry name" value="Collagenase (Catalytic Domain)"/>
    <property type="match status" value="1"/>
</dbReference>
<dbReference type="InterPro" id="IPR028974">
    <property type="entry name" value="TSP_type-3_rpt"/>
</dbReference>
<evidence type="ECO:0000313" key="5">
    <source>
        <dbReference type="EMBL" id="MFD0761367.1"/>
    </source>
</evidence>
<dbReference type="InterPro" id="IPR024079">
    <property type="entry name" value="MetalloPept_cat_dom_sf"/>
</dbReference>
<feature type="non-terminal residue" evidence="5">
    <location>
        <position position="1107"/>
    </location>
</feature>
<dbReference type="PROSITE" id="PS51829">
    <property type="entry name" value="P_HOMO_B"/>
    <property type="match status" value="1"/>
</dbReference>
<dbReference type="Proteomes" id="UP001597032">
    <property type="component" value="Unassembled WGS sequence"/>
</dbReference>
<keyword evidence="1" id="KW-0645">Protease</keyword>
<feature type="domain" description="Fibronectin type-III" evidence="3">
    <location>
        <begin position="772"/>
        <end position="863"/>
    </location>
</feature>
<dbReference type="SUPFAM" id="SSF49785">
    <property type="entry name" value="Galactose-binding domain-like"/>
    <property type="match status" value="1"/>
</dbReference>
<dbReference type="Gene3D" id="2.60.120.260">
    <property type="entry name" value="Galactose-binding domain-like"/>
    <property type="match status" value="1"/>
</dbReference>
<dbReference type="InterPro" id="IPR013783">
    <property type="entry name" value="Ig-like_fold"/>
</dbReference>
<dbReference type="InterPro" id="IPR003961">
    <property type="entry name" value="FN3_dom"/>
</dbReference>
<sequence length="1107" mass="120669">MKQFRNKFYFLLVFLFSLVIQVSAQNGKKLWKKTVKLERNGAAKVKRKTLPKKFEVFELNSEMLKTKLRSTPKRKGVLKKSNTIIDFPNSDGELERYEVFEASIMDENLQKKHPSIKSYIGKGIDNPGSIIRLSLTSLGFHGMILEKNGNANFIDPYTKEDDSYIVYSKKNLPSIEPFQCKFDEINPKAEVSNINLVPENANDGNLRTFRLAVATTGEYSQFHLTNQNVSTGATDEEKKAVVLSAIVVTMTRVNAIFERDVALTMKLVDNNSSIIFLDAVTDGFTNDDGDLLINESQSIIDANIGFQNYDIGHTFSTGGGGLAQVNSPCTTNKARGITGSNNPIGDAYDIDYVAHEMGHQFGAHHTFNGDAGNCAPPNRNDGTAVEPGSGSTIMAYAGICSPQNVQQNSDDYFHLVSIREMWANISVGNSACAELTATNNSSPIIEPLSNYAIPVSTPFVLDVQASDSDGDNLTYTWEQLDTEINGYPLVSTFTNGPVFRSTPPTSESMRYFPNQLTVNSGDLANFWEVLPSVGRTMRFGVNVRDNSINGGQTVSDETVLTVVEGSGPFKVTSQIESSTWDAGTSQTITWDVANTNLAPINCSNVNILLSVDGGMTYPTILASNVSNNGLHEIIVPNISSNKVRVKVESVGNVFYAINKANLSIQSSEFIMNFENFEKSTCVPTSVTYNFTYNTYLGFNETTTFSATGNPVGTVVEFNPSSATENNTSVEMIVSNIDETHLGVHTISVKGTSTSVNKTTSVALNVFSSNLAEPTLLFPTNNNQSVLKPYTLSWNENINAASYIVEIATDNTFSTILESSIVSETNFFPQNLQTNSTYFWRVKAQNDCGESVFSEVNSFTTENEVCNTRTSTDVPKSIPDNSALGVNSSIAIVENKVIRDVNVNLTITHSYVGDLTLTLISPSGKSVLLSSNIGNDGSGYVNTTFDDEAVSEISLETPPYTGEFIPQGNLSDFYNEESKGQWLLKVVDAGDADIGQIENWSLEICGVPILINDDDNDGVSNEIDQCPNTPIGTYVDEAGCFALPPANFTIEVIGETCAGKENGSIEIAVQEAYNYSVTVDGTIYNFTNTTNAFIEGLAPDTYEFCISV</sequence>
<dbReference type="CDD" id="cd00063">
    <property type="entry name" value="FN3"/>
    <property type="match status" value="1"/>
</dbReference>
<accession>A0ABW2Z6P3</accession>
<dbReference type="SUPFAM" id="SSF49265">
    <property type="entry name" value="Fibronectin type III"/>
    <property type="match status" value="1"/>
</dbReference>
<dbReference type="InterPro" id="IPR002884">
    <property type="entry name" value="P_dom"/>
</dbReference>
<evidence type="ECO:0000259" key="4">
    <source>
        <dbReference type="PROSITE" id="PS51829"/>
    </source>
</evidence>
<dbReference type="SUPFAM" id="SSF103647">
    <property type="entry name" value="TSP type-3 repeat"/>
    <property type="match status" value="1"/>
</dbReference>
<dbReference type="PROSITE" id="PS50853">
    <property type="entry name" value="FN3"/>
    <property type="match status" value="1"/>
</dbReference>
<dbReference type="InterPro" id="IPR008979">
    <property type="entry name" value="Galactose-bd-like_sf"/>
</dbReference>
<gene>
    <name evidence="5" type="ORF">ACFQZW_04680</name>
</gene>
<feature type="domain" description="P/Homo B" evidence="4">
    <location>
        <begin position="860"/>
        <end position="1009"/>
    </location>
</feature>
<dbReference type="SUPFAM" id="SSF55486">
    <property type="entry name" value="Metalloproteases ('zincins'), catalytic domain"/>
    <property type="match status" value="1"/>
</dbReference>
<dbReference type="RefSeq" id="WP_386781576.1">
    <property type="nucleotide sequence ID" value="NZ_JBHTIC010000006.1"/>
</dbReference>
<reference evidence="6" key="1">
    <citation type="journal article" date="2019" name="Int. J. Syst. Evol. Microbiol.">
        <title>The Global Catalogue of Microorganisms (GCM) 10K type strain sequencing project: providing services to taxonomists for standard genome sequencing and annotation.</title>
        <authorList>
            <consortium name="The Broad Institute Genomics Platform"/>
            <consortium name="The Broad Institute Genome Sequencing Center for Infectious Disease"/>
            <person name="Wu L."/>
            <person name="Ma J."/>
        </authorList>
    </citation>
    <scope>NUCLEOTIDE SEQUENCE [LARGE SCALE GENOMIC DNA]</scope>
    <source>
        <strain evidence="6">CCUG 60022</strain>
    </source>
</reference>
<name>A0ABW2Z6P3_9FLAO</name>